<organism evidence="1">
    <name type="scientific">Anguilla anguilla</name>
    <name type="common">European freshwater eel</name>
    <name type="synonym">Muraena anguilla</name>
    <dbReference type="NCBI Taxonomy" id="7936"/>
    <lineage>
        <taxon>Eukaryota</taxon>
        <taxon>Metazoa</taxon>
        <taxon>Chordata</taxon>
        <taxon>Craniata</taxon>
        <taxon>Vertebrata</taxon>
        <taxon>Euteleostomi</taxon>
        <taxon>Actinopterygii</taxon>
        <taxon>Neopterygii</taxon>
        <taxon>Teleostei</taxon>
        <taxon>Anguilliformes</taxon>
        <taxon>Anguillidae</taxon>
        <taxon>Anguilla</taxon>
    </lineage>
</organism>
<evidence type="ECO:0000313" key="1">
    <source>
        <dbReference type="EMBL" id="JAH55557.1"/>
    </source>
</evidence>
<proteinExistence type="predicted"/>
<reference evidence="1" key="1">
    <citation type="submission" date="2014-11" db="EMBL/GenBank/DDBJ databases">
        <authorList>
            <person name="Amaro Gonzalez C."/>
        </authorList>
    </citation>
    <scope>NUCLEOTIDE SEQUENCE</scope>
</reference>
<sequence>MCNSVLLPIKLFCVE</sequence>
<reference evidence="1" key="2">
    <citation type="journal article" date="2015" name="Fish Shellfish Immunol.">
        <title>Early steps in the European eel (Anguilla anguilla)-Vibrio vulnificus interaction in the gills: Role of the RtxA13 toxin.</title>
        <authorList>
            <person name="Callol A."/>
            <person name="Pajuelo D."/>
            <person name="Ebbesson L."/>
            <person name="Teles M."/>
            <person name="MacKenzie S."/>
            <person name="Amaro C."/>
        </authorList>
    </citation>
    <scope>NUCLEOTIDE SEQUENCE</scope>
</reference>
<dbReference type="EMBL" id="GBXM01053020">
    <property type="protein sequence ID" value="JAH55557.1"/>
    <property type="molecule type" value="Transcribed_RNA"/>
</dbReference>
<protein>
    <submittedName>
        <fullName evidence="1">Uncharacterized protein</fullName>
    </submittedName>
</protein>
<name>A0A0E9TQ20_ANGAN</name>
<accession>A0A0E9TQ20</accession>